<dbReference type="AlphaFoldDB" id="A0A845ERC8"/>
<dbReference type="RefSeq" id="WP_160917862.1">
    <property type="nucleotide sequence ID" value="NZ_WMEY01000001.1"/>
</dbReference>
<organism evidence="1 2">
    <name type="scientific">Guptibacillus hwajinpoensis</name>
    <dbReference type="NCBI Taxonomy" id="208199"/>
    <lineage>
        <taxon>Bacteria</taxon>
        <taxon>Bacillati</taxon>
        <taxon>Bacillota</taxon>
        <taxon>Bacilli</taxon>
        <taxon>Bacillales</taxon>
        <taxon>Guptibacillaceae</taxon>
        <taxon>Guptibacillus</taxon>
    </lineage>
</organism>
<evidence type="ECO:0000313" key="2">
    <source>
        <dbReference type="Proteomes" id="UP000447833"/>
    </source>
</evidence>
<evidence type="ECO:0000313" key="1">
    <source>
        <dbReference type="EMBL" id="MYL61947.1"/>
    </source>
</evidence>
<gene>
    <name evidence="1" type="ORF">GLW07_01130</name>
</gene>
<name>A0A845ERC8_9BACL</name>
<proteinExistence type="predicted"/>
<reference evidence="1 2" key="1">
    <citation type="submission" date="2019-11" db="EMBL/GenBank/DDBJ databases">
        <title>Genome sequences of 17 halophilic strains isolated from different environments.</title>
        <authorList>
            <person name="Furrow R.E."/>
        </authorList>
    </citation>
    <scope>NUCLEOTIDE SEQUENCE [LARGE SCALE GENOMIC DNA]</scope>
    <source>
        <strain evidence="1 2">22506_14_FS</strain>
    </source>
</reference>
<comment type="caution">
    <text evidence="1">The sequence shown here is derived from an EMBL/GenBank/DDBJ whole genome shotgun (WGS) entry which is preliminary data.</text>
</comment>
<accession>A0A845ERC8</accession>
<sequence length="114" mass="13071">MTGETQLQQQLMDLNAREMKLLQKFEIERETIMSQMNGSTSVVTEAPTKEVVKILERSQVGMGPLYLSDLLEKHYGITISKSSLFNILMMLSESTEYPISRISEKCFKYNTKVI</sequence>
<dbReference type="Proteomes" id="UP000447833">
    <property type="component" value="Unassembled WGS sequence"/>
</dbReference>
<dbReference type="EMBL" id="WMEY01000001">
    <property type="protein sequence ID" value="MYL61947.1"/>
    <property type="molecule type" value="Genomic_DNA"/>
</dbReference>
<protein>
    <submittedName>
        <fullName evidence="1">Uncharacterized protein</fullName>
    </submittedName>
</protein>